<keyword evidence="3" id="KW-1185">Reference proteome</keyword>
<proteinExistence type="predicted"/>
<name>A0ABX3P9C6_9HYPH</name>
<dbReference type="EMBL" id="MSPX01000023">
    <property type="protein sequence ID" value="OQP84203.1"/>
    <property type="molecule type" value="Genomic_DNA"/>
</dbReference>
<organism evidence="2 3">
    <name type="scientific">Xaviernesmea rhizosphaerae</name>
    <dbReference type="NCBI Taxonomy" id="1672749"/>
    <lineage>
        <taxon>Bacteria</taxon>
        <taxon>Pseudomonadati</taxon>
        <taxon>Pseudomonadota</taxon>
        <taxon>Alphaproteobacteria</taxon>
        <taxon>Hyphomicrobiales</taxon>
        <taxon>Rhizobiaceae</taxon>
        <taxon>Rhizobium/Agrobacterium group</taxon>
        <taxon>Xaviernesmea</taxon>
    </lineage>
</organism>
<dbReference type="Proteomes" id="UP000192652">
    <property type="component" value="Unassembled WGS sequence"/>
</dbReference>
<evidence type="ECO:0000313" key="2">
    <source>
        <dbReference type="EMBL" id="OQP84203.1"/>
    </source>
</evidence>
<protein>
    <submittedName>
        <fullName evidence="2">Uncharacterized protein</fullName>
    </submittedName>
</protein>
<evidence type="ECO:0000256" key="1">
    <source>
        <dbReference type="SAM" id="MobiDB-lite"/>
    </source>
</evidence>
<evidence type="ECO:0000313" key="3">
    <source>
        <dbReference type="Proteomes" id="UP000192652"/>
    </source>
</evidence>
<comment type="caution">
    <text evidence="2">The sequence shown here is derived from an EMBL/GenBank/DDBJ whole genome shotgun (WGS) entry which is preliminary data.</text>
</comment>
<dbReference type="RefSeq" id="WP_081177539.1">
    <property type="nucleotide sequence ID" value="NZ_MSPX01000023.1"/>
</dbReference>
<feature type="region of interest" description="Disordered" evidence="1">
    <location>
        <begin position="1"/>
        <end position="33"/>
    </location>
</feature>
<sequence>MNVHVDITEASNAPARIEGEKRRQEANSAVATAPDTEAAPVALTGLDLAWAEFRTATARWMLTVERNGDLDENGPAYDAAQAACDAVVTYQCQTDADVQRKIEIVLKEPLIRETAQMGHGDDDGDVFDAFLKSLQIRTNDISETTSGHPGQLETPIMATARRLSRARADMELFESQKYKANRKDDHRAASIFERAERDRYDEELTLREALSLEQAASVSDAAIQAAELVNTFELLMDQVPEGEDTFQFRRDTRAARRLMYSIFHFLDRASPEPVSAIVDADFGAPRHSPWVHPSRVIGLYEADDEEATAMEDAE</sequence>
<accession>A0ABX3P9C6</accession>
<reference evidence="2 3" key="1">
    <citation type="journal article" date="2017" name="Antonie Van Leeuwenhoek">
        <title>Rhizobium rhizosphaerae sp. nov., a novel species isolated from rice rhizosphere.</title>
        <authorList>
            <person name="Zhao J.J."/>
            <person name="Zhang J."/>
            <person name="Zhang R.J."/>
            <person name="Zhang C.W."/>
            <person name="Yin H.Q."/>
            <person name="Zhang X.X."/>
        </authorList>
    </citation>
    <scope>NUCLEOTIDE SEQUENCE [LARGE SCALE GENOMIC DNA]</scope>
    <source>
        <strain evidence="2 3">RD15</strain>
    </source>
</reference>
<gene>
    <name evidence="2" type="ORF">BTR14_20595</name>
</gene>